<dbReference type="SUPFAM" id="SSF63817">
    <property type="entry name" value="Sortase"/>
    <property type="match status" value="1"/>
</dbReference>
<evidence type="ECO:0000256" key="1">
    <source>
        <dbReference type="ARBA" id="ARBA00022801"/>
    </source>
</evidence>
<comment type="caution">
    <text evidence="4">The sequence shown here is derived from an EMBL/GenBank/DDBJ whole genome shotgun (WGS) entry which is preliminary data.</text>
</comment>
<dbReference type="RefSeq" id="WP_312869492.1">
    <property type="nucleotide sequence ID" value="NZ_JACHMO010000001.1"/>
</dbReference>
<keyword evidence="3" id="KW-0812">Transmembrane</keyword>
<dbReference type="EMBL" id="JACHMO010000001">
    <property type="protein sequence ID" value="MBB5805655.1"/>
    <property type="molecule type" value="Genomic_DNA"/>
</dbReference>
<evidence type="ECO:0000313" key="4">
    <source>
        <dbReference type="EMBL" id="MBB5805655.1"/>
    </source>
</evidence>
<keyword evidence="3" id="KW-1133">Transmembrane helix</keyword>
<dbReference type="Gene3D" id="2.40.260.10">
    <property type="entry name" value="Sortase"/>
    <property type="match status" value="1"/>
</dbReference>
<sequence>MTAPPAPPASPQAHTESAPEASVAQVVQAVPEAPVVQVAPARSVLRPAGQMLAIFGALLLCFVFQFAVIGALKHNRDQARAYDELRGLLANATAPVAAVDDGGRLVPTGTPIAILEIPRLGVREVVGEGTSSGALRSGPGHLRDSPMPGQAGASVILGRRAGYGGPFARVDRLVPGDRITVTTGQGEHLYQVQGVRRAGDPQRHTPAAGKGGLTLVTADGPFFLPSDVLRVDAKLTSDVRPTSGVLPEFAVPDQERVMAGDAGALVPVALWALILAVAAFGVVYLHQRIGRWHAWVTGVPLLGALGVTLADQTAALLPNLI</sequence>
<evidence type="ECO:0000313" key="5">
    <source>
        <dbReference type="Proteomes" id="UP000552097"/>
    </source>
</evidence>
<keyword evidence="1" id="KW-0378">Hydrolase</keyword>
<gene>
    <name evidence="4" type="ORF">F4560_005423</name>
</gene>
<dbReference type="InterPro" id="IPR023365">
    <property type="entry name" value="Sortase_dom-sf"/>
</dbReference>
<dbReference type="Pfam" id="PF04203">
    <property type="entry name" value="Sortase"/>
    <property type="match status" value="1"/>
</dbReference>
<dbReference type="InterPro" id="IPR005754">
    <property type="entry name" value="Sortase"/>
</dbReference>
<protein>
    <submittedName>
        <fullName evidence="4">LPXTG-site transpeptidase (Sortase) family protein</fullName>
    </submittedName>
</protein>
<keyword evidence="3" id="KW-0472">Membrane</keyword>
<keyword evidence="5" id="KW-1185">Reference proteome</keyword>
<dbReference type="InterPro" id="IPR042003">
    <property type="entry name" value="Sortase_E"/>
</dbReference>
<accession>A0A7W9HP14</accession>
<proteinExistence type="predicted"/>
<name>A0A7W9HP14_9PSEU</name>
<feature type="region of interest" description="Disordered" evidence="2">
    <location>
        <begin position="1"/>
        <end position="20"/>
    </location>
</feature>
<dbReference type="AlphaFoldDB" id="A0A7W9HP14"/>
<dbReference type="GO" id="GO:0016787">
    <property type="term" value="F:hydrolase activity"/>
    <property type="evidence" value="ECO:0007669"/>
    <property type="project" value="UniProtKB-KW"/>
</dbReference>
<dbReference type="Proteomes" id="UP000552097">
    <property type="component" value="Unassembled WGS sequence"/>
</dbReference>
<feature type="transmembrane region" description="Helical" evidence="3">
    <location>
        <begin position="264"/>
        <end position="286"/>
    </location>
</feature>
<evidence type="ECO:0000256" key="2">
    <source>
        <dbReference type="SAM" id="MobiDB-lite"/>
    </source>
</evidence>
<organism evidence="4 5">
    <name type="scientific">Saccharothrix ecbatanensis</name>
    <dbReference type="NCBI Taxonomy" id="1105145"/>
    <lineage>
        <taxon>Bacteria</taxon>
        <taxon>Bacillati</taxon>
        <taxon>Actinomycetota</taxon>
        <taxon>Actinomycetes</taxon>
        <taxon>Pseudonocardiales</taxon>
        <taxon>Pseudonocardiaceae</taxon>
        <taxon>Saccharothrix</taxon>
    </lineage>
</organism>
<evidence type="ECO:0000256" key="3">
    <source>
        <dbReference type="SAM" id="Phobius"/>
    </source>
</evidence>
<dbReference type="CDD" id="cd05830">
    <property type="entry name" value="Sortase_E"/>
    <property type="match status" value="1"/>
</dbReference>
<reference evidence="4 5" key="1">
    <citation type="submission" date="2020-08" db="EMBL/GenBank/DDBJ databases">
        <title>Sequencing the genomes of 1000 actinobacteria strains.</title>
        <authorList>
            <person name="Klenk H.-P."/>
        </authorList>
    </citation>
    <scope>NUCLEOTIDE SEQUENCE [LARGE SCALE GENOMIC DNA]</scope>
    <source>
        <strain evidence="4 5">DSM 45486</strain>
    </source>
</reference>
<feature type="compositionally biased region" description="Pro residues" evidence="2">
    <location>
        <begin position="1"/>
        <end position="10"/>
    </location>
</feature>
<feature type="transmembrane region" description="Helical" evidence="3">
    <location>
        <begin position="292"/>
        <end position="310"/>
    </location>
</feature>
<feature type="compositionally biased region" description="Low complexity" evidence="2">
    <location>
        <begin position="11"/>
        <end position="20"/>
    </location>
</feature>
<feature type="transmembrane region" description="Helical" evidence="3">
    <location>
        <begin position="52"/>
        <end position="72"/>
    </location>
</feature>